<dbReference type="AlphaFoldDB" id="A0A0W0GAB6"/>
<reference evidence="2 3" key="1">
    <citation type="submission" date="2015-12" db="EMBL/GenBank/DDBJ databases">
        <title>Draft genome sequence of Moniliophthora roreri, the causal agent of frosty pod rot of cacao.</title>
        <authorList>
            <person name="Aime M.C."/>
            <person name="Diaz-Valderrama J.R."/>
            <person name="Kijpornyongpan T."/>
            <person name="Phillips-Mora W."/>
        </authorList>
    </citation>
    <scope>NUCLEOTIDE SEQUENCE [LARGE SCALE GENOMIC DNA]</scope>
    <source>
        <strain evidence="2 3">MCA 2952</strain>
    </source>
</reference>
<name>A0A0W0GAB6_MONRR</name>
<organism evidence="2 3">
    <name type="scientific">Moniliophthora roreri</name>
    <name type="common">Frosty pod rot fungus</name>
    <name type="synonym">Monilia roreri</name>
    <dbReference type="NCBI Taxonomy" id="221103"/>
    <lineage>
        <taxon>Eukaryota</taxon>
        <taxon>Fungi</taxon>
        <taxon>Dikarya</taxon>
        <taxon>Basidiomycota</taxon>
        <taxon>Agaricomycotina</taxon>
        <taxon>Agaricomycetes</taxon>
        <taxon>Agaricomycetidae</taxon>
        <taxon>Agaricales</taxon>
        <taxon>Marasmiineae</taxon>
        <taxon>Marasmiaceae</taxon>
        <taxon>Moniliophthora</taxon>
    </lineage>
</organism>
<feature type="signal peptide" evidence="1">
    <location>
        <begin position="1"/>
        <end position="19"/>
    </location>
</feature>
<dbReference type="Proteomes" id="UP000054988">
    <property type="component" value="Unassembled WGS sequence"/>
</dbReference>
<evidence type="ECO:0000313" key="3">
    <source>
        <dbReference type="Proteomes" id="UP000054988"/>
    </source>
</evidence>
<evidence type="ECO:0000256" key="1">
    <source>
        <dbReference type="SAM" id="SignalP"/>
    </source>
</evidence>
<gene>
    <name evidence="2" type="ORF">WG66_1853</name>
</gene>
<protein>
    <submittedName>
        <fullName evidence="2">Uncharacterized protein</fullName>
    </submittedName>
</protein>
<sequence length="86" mass="9768">MTPLNTSFFLATIILPTLHLMPYPPTFMSLRMLSNVKSVRKTRKKRALSVSGLVVSNHLALRQALVRLRDHAEDFADTEELFLRSG</sequence>
<dbReference type="EMBL" id="LATX01000668">
    <property type="protein sequence ID" value="KTB45506.1"/>
    <property type="molecule type" value="Genomic_DNA"/>
</dbReference>
<keyword evidence="1" id="KW-0732">Signal</keyword>
<evidence type="ECO:0000313" key="2">
    <source>
        <dbReference type="EMBL" id="KTB45506.1"/>
    </source>
</evidence>
<accession>A0A0W0GAB6</accession>
<proteinExistence type="predicted"/>
<feature type="chain" id="PRO_5006902496" evidence="1">
    <location>
        <begin position="20"/>
        <end position="86"/>
    </location>
</feature>
<comment type="caution">
    <text evidence="2">The sequence shown here is derived from an EMBL/GenBank/DDBJ whole genome shotgun (WGS) entry which is preliminary data.</text>
</comment>